<feature type="transmembrane region" description="Helical" evidence="16">
    <location>
        <begin position="280"/>
        <end position="300"/>
    </location>
</feature>
<dbReference type="InterPro" id="IPR000014">
    <property type="entry name" value="PAS"/>
</dbReference>
<dbReference type="Gene3D" id="3.30.565.10">
    <property type="entry name" value="Histidine kinase-like ATPase, C-terminal domain"/>
    <property type="match status" value="1"/>
</dbReference>
<keyword evidence="4" id="KW-1003">Cell membrane</keyword>
<name>A0A0S3PQV9_9BRAD</name>
<dbReference type="InterPro" id="IPR005467">
    <property type="entry name" value="His_kinase_dom"/>
</dbReference>
<dbReference type="FunFam" id="2.10.70.100:FF:000001">
    <property type="entry name" value="Sensory transduction histidine kinase"/>
    <property type="match status" value="1"/>
</dbReference>
<dbReference type="InterPro" id="IPR036890">
    <property type="entry name" value="HATPase_C_sf"/>
</dbReference>
<keyword evidence="6 14" id="KW-0597">Phosphoprotein</keyword>
<gene>
    <name evidence="21" type="ORF">GJW-30_1_00799</name>
</gene>
<dbReference type="InterPro" id="IPR001789">
    <property type="entry name" value="Sig_transdc_resp-reg_receiver"/>
</dbReference>
<dbReference type="Pfam" id="PF00512">
    <property type="entry name" value="HisKA"/>
    <property type="match status" value="1"/>
</dbReference>
<dbReference type="CDD" id="cd18774">
    <property type="entry name" value="PDC2_HK_sensor"/>
    <property type="match status" value="1"/>
</dbReference>
<dbReference type="CDD" id="cd00130">
    <property type="entry name" value="PAS"/>
    <property type="match status" value="1"/>
</dbReference>
<dbReference type="InterPro" id="IPR004358">
    <property type="entry name" value="Sig_transdc_His_kin-like_C"/>
</dbReference>
<feature type="domain" description="Response regulatory" evidence="18">
    <location>
        <begin position="751"/>
        <end position="862"/>
    </location>
</feature>
<dbReference type="InterPro" id="IPR001610">
    <property type="entry name" value="PAC"/>
</dbReference>
<proteinExistence type="predicted"/>
<evidence type="ECO:0000256" key="13">
    <source>
        <dbReference type="ARBA" id="ARBA00023136"/>
    </source>
</evidence>
<dbReference type="SMART" id="SM00387">
    <property type="entry name" value="HATPase_c"/>
    <property type="match status" value="1"/>
</dbReference>
<dbReference type="PRINTS" id="PR00344">
    <property type="entry name" value="BCTRLSENSOR"/>
</dbReference>
<dbReference type="Pfam" id="PF02518">
    <property type="entry name" value="HATPase_c"/>
    <property type="match status" value="1"/>
</dbReference>
<feature type="transmembrane region" description="Helical" evidence="16">
    <location>
        <begin position="16"/>
        <end position="37"/>
    </location>
</feature>
<evidence type="ECO:0000259" key="20">
    <source>
        <dbReference type="PROSITE" id="PS50885"/>
    </source>
</evidence>
<keyword evidence="15" id="KW-0175">Coiled coil</keyword>
<dbReference type="Proteomes" id="UP000236884">
    <property type="component" value="Chromosome"/>
</dbReference>
<feature type="domain" description="PAC" evidence="19">
    <location>
        <begin position="427"/>
        <end position="480"/>
    </location>
</feature>
<dbReference type="Gene3D" id="2.10.70.100">
    <property type="match status" value="1"/>
</dbReference>
<evidence type="ECO:0000313" key="22">
    <source>
        <dbReference type="Proteomes" id="UP000236884"/>
    </source>
</evidence>
<evidence type="ECO:0000256" key="11">
    <source>
        <dbReference type="ARBA" id="ARBA00022777"/>
    </source>
</evidence>
<evidence type="ECO:0000256" key="9">
    <source>
        <dbReference type="ARBA" id="ARBA00022737"/>
    </source>
</evidence>
<evidence type="ECO:0000259" key="18">
    <source>
        <dbReference type="PROSITE" id="PS50110"/>
    </source>
</evidence>
<keyword evidence="22" id="KW-1185">Reference proteome</keyword>
<evidence type="ECO:0000256" key="7">
    <source>
        <dbReference type="ARBA" id="ARBA00022679"/>
    </source>
</evidence>
<dbReference type="SUPFAM" id="SSF55874">
    <property type="entry name" value="ATPase domain of HSP90 chaperone/DNA topoisomerase II/histidine kinase"/>
    <property type="match status" value="1"/>
</dbReference>
<dbReference type="SMART" id="SM00388">
    <property type="entry name" value="HisKA"/>
    <property type="match status" value="1"/>
</dbReference>
<dbReference type="PROSITE" id="PS50885">
    <property type="entry name" value="HAMP"/>
    <property type="match status" value="1"/>
</dbReference>
<dbReference type="NCBIfam" id="TIGR00229">
    <property type="entry name" value="sensory_box"/>
    <property type="match status" value="1"/>
</dbReference>
<comment type="catalytic activity">
    <reaction evidence="1">
        <text>ATP + protein L-histidine = ADP + protein N-phospho-L-histidine.</text>
        <dbReference type="EC" id="2.7.13.3"/>
    </reaction>
</comment>
<dbReference type="InterPro" id="IPR011006">
    <property type="entry name" value="CheY-like_superfamily"/>
</dbReference>
<dbReference type="Pfam" id="PF08447">
    <property type="entry name" value="PAS_3"/>
    <property type="match status" value="1"/>
</dbReference>
<dbReference type="PROSITE" id="PS50113">
    <property type="entry name" value="PAC"/>
    <property type="match status" value="1"/>
</dbReference>
<dbReference type="InterPro" id="IPR003661">
    <property type="entry name" value="HisK_dim/P_dom"/>
</dbReference>
<comment type="subcellular location">
    <subcellularLocation>
        <location evidence="2">Cell inner membrane</location>
        <topology evidence="2">Multi-pass membrane protein</topology>
    </subcellularLocation>
</comment>
<dbReference type="InterPro" id="IPR036097">
    <property type="entry name" value="HisK_dim/P_sf"/>
</dbReference>
<keyword evidence="11" id="KW-0418">Kinase</keyword>
<evidence type="ECO:0000256" key="6">
    <source>
        <dbReference type="ARBA" id="ARBA00022553"/>
    </source>
</evidence>
<organism evidence="21 22">
    <name type="scientific">Variibacter gotjawalensis</name>
    <dbReference type="NCBI Taxonomy" id="1333996"/>
    <lineage>
        <taxon>Bacteria</taxon>
        <taxon>Pseudomonadati</taxon>
        <taxon>Pseudomonadota</taxon>
        <taxon>Alphaproteobacteria</taxon>
        <taxon>Hyphomicrobiales</taxon>
        <taxon>Nitrobacteraceae</taxon>
        <taxon>Variibacter</taxon>
    </lineage>
</organism>
<keyword evidence="13 16" id="KW-0472">Membrane</keyword>
<dbReference type="InterPro" id="IPR003594">
    <property type="entry name" value="HATPase_dom"/>
</dbReference>
<evidence type="ECO:0000256" key="5">
    <source>
        <dbReference type="ARBA" id="ARBA00022519"/>
    </source>
</evidence>
<evidence type="ECO:0000259" key="17">
    <source>
        <dbReference type="PROSITE" id="PS50109"/>
    </source>
</evidence>
<feature type="coiled-coil region" evidence="15">
    <location>
        <begin position="468"/>
        <end position="505"/>
    </location>
</feature>
<evidence type="ECO:0000313" key="21">
    <source>
        <dbReference type="EMBL" id="BAT58275.1"/>
    </source>
</evidence>
<dbReference type="SUPFAM" id="SSF47384">
    <property type="entry name" value="Homodimeric domain of signal transducing histidine kinase"/>
    <property type="match status" value="1"/>
</dbReference>
<dbReference type="Pfam" id="PF00072">
    <property type="entry name" value="Response_reg"/>
    <property type="match status" value="1"/>
</dbReference>
<dbReference type="PROSITE" id="PS50109">
    <property type="entry name" value="HIS_KIN"/>
    <property type="match status" value="1"/>
</dbReference>
<evidence type="ECO:0000256" key="14">
    <source>
        <dbReference type="PROSITE-ProRule" id="PRU00169"/>
    </source>
</evidence>
<keyword evidence="10" id="KW-0547">Nucleotide-binding</keyword>
<dbReference type="PANTHER" id="PTHR43065">
    <property type="entry name" value="SENSOR HISTIDINE KINASE"/>
    <property type="match status" value="1"/>
</dbReference>
<dbReference type="SMART" id="SM00086">
    <property type="entry name" value="PAC"/>
    <property type="match status" value="1"/>
</dbReference>
<evidence type="ECO:0000256" key="8">
    <source>
        <dbReference type="ARBA" id="ARBA00022692"/>
    </source>
</evidence>
<dbReference type="InterPro" id="IPR000700">
    <property type="entry name" value="PAS-assoc_C"/>
</dbReference>
<keyword evidence="9" id="KW-0677">Repeat</keyword>
<feature type="domain" description="Histidine kinase" evidence="17">
    <location>
        <begin position="511"/>
        <end position="729"/>
    </location>
</feature>
<keyword evidence="12 16" id="KW-1133">Transmembrane helix</keyword>
<evidence type="ECO:0000256" key="15">
    <source>
        <dbReference type="SAM" id="Coils"/>
    </source>
</evidence>
<evidence type="ECO:0000256" key="12">
    <source>
        <dbReference type="ARBA" id="ARBA00022989"/>
    </source>
</evidence>
<dbReference type="SUPFAM" id="SSF52172">
    <property type="entry name" value="CheY-like"/>
    <property type="match status" value="1"/>
</dbReference>
<evidence type="ECO:0000256" key="3">
    <source>
        <dbReference type="ARBA" id="ARBA00012438"/>
    </source>
</evidence>
<sequence>MSNSAPRSRSLSARGYFVLFIVLLLLPILAFAGLLAFQYSKSERTRLENAVQSTTQQIAIDIDRDLIEMLASLHTLSTSRLLSERDFAAFHRQMSDARAYIGADIVLRTPDGQKIIDTKVAWGEPLGKLNLPRDRDVIAERAALVSGVFTEPDTKETQFAAIVPVLNDGNVEYLLSFIVPTRRLVPYLRREQSEFVAASVSDRNGRLVARSIRHQEVSGTTGNTEFLSAATGSEGIWVGPNIDGQDVVIGYKRSPVSGWVIASSIAYSSLQAPLNQSLKAFLALGLIALTLSLTLALGFGRKVAVPLADLARGATKLGEGKDMELQRSGVREIDDIAEELERSAYELREREAELLRVQQIGRVGGLEVDLRNGFRNKRSPEYLRIHGLPPDAVRETHESWVARIHPDDREETERHFRDAVKSTDTEYKAEYRIIRPSDGALRWISAKAELERDPEGRALRLIGAHTDITEIKEAETALQRLNEGLEAQVEERSQQVAQLQKLEAIGQLTGGVAHDFNNLLTAIVGNLELLKKRMPDDPRLHRLIDNALKGSERGAALTQRLLAFARRQELRPEAVDVARLVEGMSELLRRALGAMIEIETAVPTRLSPAKVDANQFELAILNLAVNGRDAMPNGGKLTISARDETYHGLGDIADGDYIVISVIDTGEGMDEATLRRATEPFFTTKGVGKGTGLGLSMVHGLAAQSGGKLRLRSEIGEGTVAELWLPRAEADEIAKSVAVPEPLHPTPTRRRVLVVDDDALVLAGTSAILEDMKHHVVEAASARQALEILRKEPSFDIVVTDHAMPGMTGTELAATIAREWPALPVILATGYADLPEGAAPDLPRLGKPFGQVALAQAIESTIAAHGAPQIAQSA</sequence>
<dbReference type="SUPFAM" id="SSF55785">
    <property type="entry name" value="PYP-like sensor domain (PAS domain)"/>
    <property type="match status" value="1"/>
</dbReference>
<dbReference type="Gene3D" id="1.10.287.130">
    <property type="match status" value="1"/>
</dbReference>
<dbReference type="GO" id="GO:0005886">
    <property type="term" value="C:plasma membrane"/>
    <property type="evidence" value="ECO:0007669"/>
    <property type="project" value="UniProtKB-SubCell"/>
</dbReference>
<dbReference type="RefSeq" id="WP_130364740.1">
    <property type="nucleotide sequence ID" value="NZ_AP014946.1"/>
</dbReference>
<keyword evidence="7" id="KW-0808">Transferase</keyword>
<feature type="domain" description="HAMP" evidence="20">
    <location>
        <begin position="301"/>
        <end position="352"/>
    </location>
</feature>
<dbReference type="InterPro" id="IPR003660">
    <property type="entry name" value="HAMP_dom"/>
</dbReference>
<dbReference type="KEGG" id="vgo:GJW-30_1_00799"/>
<evidence type="ECO:0000256" key="4">
    <source>
        <dbReference type="ARBA" id="ARBA00022475"/>
    </source>
</evidence>
<evidence type="ECO:0000259" key="19">
    <source>
        <dbReference type="PROSITE" id="PS50113"/>
    </source>
</evidence>
<dbReference type="Gene3D" id="3.40.50.2300">
    <property type="match status" value="1"/>
</dbReference>
<dbReference type="CDD" id="cd00082">
    <property type="entry name" value="HisKA"/>
    <property type="match status" value="1"/>
</dbReference>
<dbReference type="OrthoDB" id="9796100at2"/>
<reference evidence="21 22" key="1">
    <citation type="submission" date="2015-08" db="EMBL/GenBank/DDBJ databases">
        <title>Investigation of the bacterial diversity of lava forest soil.</title>
        <authorList>
            <person name="Lee J.S."/>
        </authorList>
    </citation>
    <scope>NUCLEOTIDE SEQUENCE [LARGE SCALE GENOMIC DNA]</scope>
    <source>
        <strain evidence="21 22">GJW-30</strain>
    </source>
</reference>
<protein>
    <recommendedName>
        <fullName evidence="3">histidine kinase</fullName>
        <ecNumber evidence="3">2.7.13.3</ecNumber>
    </recommendedName>
</protein>
<feature type="coiled-coil region" evidence="15">
    <location>
        <begin position="330"/>
        <end position="357"/>
    </location>
</feature>
<dbReference type="SMART" id="SM00448">
    <property type="entry name" value="REC"/>
    <property type="match status" value="1"/>
</dbReference>
<dbReference type="GO" id="GO:0000155">
    <property type="term" value="F:phosphorelay sensor kinase activity"/>
    <property type="evidence" value="ECO:0007669"/>
    <property type="project" value="InterPro"/>
</dbReference>
<dbReference type="PANTHER" id="PTHR43065:SF42">
    <property type="entry name" value="TWO-COMPONENT SENSOR PPRA"/>
    <property type="match status" value="1"/>
</dbReference>
<accession>A0A0S3PQV9</accession>
<evidence type="ECO:0000256" key="16">
    <source>
        <dbReference type="SAM" id="Phobius"/>
    </source>
</evidence>
<keyword evidence="8 16" id="KW-0812">Transmembrane</keyword>
<evidence type="ECO:0000256" key="2">
    <source>
        <dbReference type="ARBA" id="ARBA00004429"/>
    </source>
</evidence>
<dbReference type="Gene3D" id="6.10.340.10">
    <property type="match status" value="1"/>
</dbReference>
<dbReference type="PROSITE" id="PS50110">
    <property type="entry name" value="RESPONSE_REGULATORY"/>
    <property type="match status" value="1"/>
</dbReference>
<dbReference type="AlphaFoldDB" id="A0A0S3PQV9"/>
<dbReference type="EMBL" id="AP014946">
    <property type="protein sequence ID" value="BAT58275.1"/>
    <property type="molecule type" value="Genomic_DNA"/>
</dbReference>
<evidence type="ECO:0000256" key="10">
    <source>
        <dbReference type="ARBA" id="ARBA00022741"/>
    </source>
</evidence>
<evidence type="ECO:0000256" key="1">
    <source>
        <dbReference type="ARBA" id="ARBA00000085"/>
    </source>
</evidence>
<dbReference type="Gene3D" id="3.30.450.20">
    <property type="entry name" value="PAS domain"/>
    <property type="match status" value="1"/>
</dbReference>
<dbReference type="InterPro" id="IPR013655">
    <property type="entry name" value="PAS_fold_3"/>
</dbReference>
<feature type="modified residue" description="4-aspartylphosphate" evidence="14">
    <location>
        <position position="801"/>
    </location>
</feature>
<dbReference type="GO" id="GO:0000166">
    <property type="term" value="F:nucleotide binding"/>
    <property type="evidence" value="ECO:0007669"/>
    <property type="project" value="UniProtKB-KW"/>
</dbReference>
<dbReference type="EC" id="2.7.13.3" evidence="3"/>
<keyword evidence="5" id="KW-0997">Cell inner membrane</keyword>
<dbReference type="InterPro" id="IPR035965">
    <property type="entry name" value="PAS-like_dom_sf"/>
</dbReference>